<accession>A0ABS3YPL4</accession>
<comment type="caution">
    <text evidence="1">The sequence shown here is derived from an EMBL/GenBank/DDBJ whole genome shotgun (WGS) entry which is preliminary data.</text>
</comment>
<evidence type="ECO:0000313" key="1">
    <source>
        <dbReference type="EMBL" id="MBO9199830.1"/>
    </source>
</evidence>
<evidence type="ECO:0000313" key="2">
    <source>
        <dbReference type="Proteomes" id="UP000677244"/>
    </source>
</evidence>
<keyword evidence="2" id="KW-1185">Reference proteome</keyword>
<name>A0ABS3YPL4_9BACT</name>
<protein>
    <submittedName>
        <fullName evidence="1">Uncharacterized protein</fullName>
    </submittedName>
</protein>
<organism evidence="1 2">
    <name type="scientific">Niastella soli</name>
    <dbReference type="NCBI Taxonomy" id="2821487"/>
    <lineage>
        <taxon>Bacteria</taxon>
        <taxon>Pseudomonadati</taxon>
        <taxon>Bacteroidota</taxon>
        <taxon>Chitinophagia</taxon>
        <taxon>Chitinophagales</taxon>
        <taxon>Chitinophagaceae</taxon>
        <taxon>Niastella</taxon>
    </lineage>
</organism>
<sequence>MKKNTMYYDVNRAKIHKTIYRPSSNVVRFVKALLAVVMLGDSPISTPSIARKKFH</sequence>
<dbReference type="EMBL" id="JAGHKO010000001">
    <property type="protein sequence ID" value="MBO9199830.1"/>
    <property type="molecule type" value="Genomic_DNA"/>
</dbReference>
<proteinExistence type="predicted"/>
<gene>
    <name evidence="1" type="ORF">J7I42_06115</name>
</gene>
<reference evidence="1 2" key="1">
    <citation type="submission" date="2021-03" db="EMBL/GenBank/DDBJ databases">
        <title>Assistant Professor.</title>
        <authorList>
            <person name="Huq M.A."/>
        </authorList>
    </citation>
    <scope>NUCLEOTIDE SEQUENCE [LARGE SCALE GENOMIC DNA]</scope>
    <source>
        <strain evidence="1 2">MAH-29</strain>
    </source>
</reference>
<dbReference type="RefSeq" id="WP_209137884.1">
    <property type="nucleotide sequence ID" value="NZ_JAGHKO010000001.1"/>
</dbReference>
<dbReference type="Proteomes" id="UP000677244">
    <property type="component" value="Unassembled WGS sequence"/>
</dbReference>